<evidence type="ECO:0000259" key="2">
    <source>
        <dbReference type="Pfam" id="PF13472"/>
    </source>
</evidence>
<dbReference type="RefSeq" id="WP_106151667.1">
    <property type="nucleotide sequence ID" value="NZ_PVTS01000002.1"/>
</dbReference>
<dbReference type="STRING" id="1168289.GCA_000259075_03189"/>
<evidence type="ECO:0000256" key="1">
    <source>
        <dbReference type="SAM" id="SignalP"/>
    </source>
</evidence>
<dbReference type="Proteomes" id="UP000252733">
    <property type="component" value="Unassembled WGS sequence"/>
</dbReference>
<keyword evidence="1" id="KW-0732">Signal</keyword>
<feature type="chain" id="PRO_5030056708" evidence="1">
    <location>
        <begin position="22"/>
        <end position="221"/>
    </location>
</feature>
<name>A0A2T0XRS1_9BACT</name>
<dbReference type="PANTHER" id="PTHR30383">
    <property type="entry name" value="THIOESTERASE 1/PROTEASE 1/LYSOPHOSPHOLIPASE L1"/>
    <property type="match status" value="1"/>
</dbReference>
<dbReference type="InterPro" id="IPR013830">
    <property type="entry name" value="SGNH_hydro"/>
</dbReference>
<accession>A0A2T0XRS1</accession>
<dbReference type="PANTHER" id="PTHR30383:SF5">
    <property type="entry name" value="SGNH HYDROLASE-TYPE ESTERASE DOMAIN-CONTAINING PROTEIN"/>
    <property type="match status" value="1"/>
</dbReference>
<evidence type="ECO:0000313" key="4">
    <source>
        <dbReference type="Proteomes" id="UP000252733"/>
    </source>
</evidence>
<dbReference type="Pfam" id="PF13472">
    <property type="entry name" value="Lipase_GDSL_2"/>
    <property type="match status" value="1"/>
</dbReference>
<keyword evidence="4" id="KW-1185">Reference proteome</keyword>
<evidence type="ECO:0000313" key="3">
    <source>
        <dbReference type="EMBL" id="RCW31585.1"/>
    </source>
</evidence>
<dbReference type="AlphaFoldDB" id="A0A2T0XRS1"/>
<dbReference type="OrthoDB" id="9805821at2"/>
<dbReference type="SUPFAM" id="SSF52266">
    <property type="entry name" value="SGNH hydrolase"/>
    <property type="match status" value="1"/>
</dbReference>
<gene>
    <name evidence="3" type="ORF">DFO77_11727</name>
</gene>
<dbReference type="EMBL" id="QPIZ01000017">
    <property type="protein sequence ID" value="RCW31585.1"/>
    <property type="molecule type" value="Genomic_DNA"/>
</dbReference>
<reference evidence="3 4" key="1">
    <citation type="submission" date="2018-07" db="EMBL/GenBank/DDBJ databases">
        <title>Freshwater and sediment microbial communities from various areas in North America, analyzing microbe dynamics in response to fracking.</title>
        <authorList>
            <person name="Lamendella R."/>
        </authorList>
    </citation>
    <scope>NUCLEOTIDE SEQUENCE [LARGE SCALE GENOMIC DNA]</scope>
    <source>
        <strain evidence="3 4">160A</strain>
    </source>
</reference>
<comment type="caution">
    <text evidence="3">The sequence shown here is derived from an EMBL/GenBank/DDBJ whole genome shotgun (WGS) entry which is preliminary data.</text>
</comment>
<organism evidence="3 4">
    <name type="scientific">Marinilabilia salmonicolor</name>
    <dbReference type="NCBI Taxonomy" id="989"/>
    <lineage>
        <taxon>Bacteria</taxon>
        <taxon>Pseudomonadati</taxon>
        <taxon>Bacteroidota</taxon>
        <taxon>Bacteroidia</taxon>
        <taxon>Marinilabiliales</taxon>
        <taxon>Marinilabiliaceae</taxon>
        <taxon>Marinilabilia</taxon>
    </lineage>
</organism>
<sequence length="221" mass="25142">MKNTKYLLLFLFIVSALNARTQEAKYSTYYYQRASLFEQLQVDNNDIIFLGNSITDGGEWAELFNNPNVKNRGISGDITTGVYDRLDAILKGQPEKIFLLIGINDVARGLSVDSIVDNIALIAETVKRESPATQLFLQSVLPVNDEFPGFKGHTSRYQMVPEINKKLKLLARKKNVTYIDLFSHFVDQSGIKMDKKYTNDGLHLMGEGYMLWRDIIASYLQ</sequence>
<feature type="domain" description="SGNH hydrolase-type esterase" evidence="2">
    <location>
        <begin position="49"/>
        <end position="209"/>
    </location>
</feature>
<dbReference type="InterPro" id="IPR036514">
    <property type="entry name" value="SGNH_hydro_sf"/>
</dbReference>
<dbReference type="InterPro" id="IPR051532">
    <property type="entry name" value="Ester_Hydrolysis_Enzymes"/>
</dbReference>
<dbReference type="Gene3D" id="3.40.50.1110">
    <property type="entry name" value="SGNH hydrolase"/>
    <property type="match status" value="1"/>
</dbReference>
<feature type="signal peptide" evidence="1">
    <location>
        <begin position="1"/>
        <end position="21"/>
    </location>
</feature>
<protein>
    <submittedName>
        <fullName evidence="3">Lysophospholipase L1-like esterase</fullName>
    </submittedName>
</protein>
<dbReference type="GO" id="GO:0004622">
    <property type="term" value="F:phosphatidylcholine lysophospholipase activity"/>
    <property type="evidence" value="ECO:0007669"/>
    <property type="project" value="TreeGrafter"/>
</dbReference>
<proteinExistence type="predicted"/>